<keyword evidence="2" id="KW-0472">Membrane</keyword>
<proteinExistence type="inferred from homology"/>
<evidence type="ECO:0000256" key="1">
    <source>
        <dbReference type="ARBA" id="ARBA00006068"/>
    </source>
</evidence>
<comment type="caution">
    <text evidence="5">The sequence shown here is derived from an EMBL/GenBank/DDBJ whole genome shotgun (WGS) entry which is preliminary data.</text>
</comment>
<keyword evidence="2" id="KW-0812">Transmembrane</keyword>
<evidence type="ECO:0000259" key="4">
    <source>
        <dbReference type="Pfam" id="PF13399"/>
    </source>
</evidence>
<dbReference type="Proteomes" id="UP000232196">
    <property type="component" value="Unassembled WGS sequence"/>
</dbReference>
<dbReference type="Pfam" id="PF03816">
    <property type="entry name" value="LytR_cpsA_psr"/>
    <property type="match status" value="1"/>
</dbReference>
<protein>
    <submittedName>
        <fullName evidence="5">Transcriptional regulator</fullName>
    </submittedName>
</protein>
<dbReference type="PANTHER" id="PTHR33392:SF6">
    <property type="entry name" value="POLYISOPRENYL-TEICHOIC ACID--PEPTIDOGLYCAN TEICHOIC ACID TRANSFERASE TAGU"/>
    <property type="match status" value="1"/>
</dbReference>
<keyword evidence="6" id="KW-1185">Reference proteome</keyword>
<dbReference type="OrthoDB" id="339616at2"/>
<dbReference type="AlphaFoldDB" id="A0A2M9XCF4"/>
<dbReference type="PANTHER" id="PTHR33392">
    <property type="entry name" value="POLYISOPRENYL-TEICHOIC ACID--PEPTIDOGLYCAN TEICHOIC ACID TRANSFERASE TAGU"/>
    <property type="match status" value="1"/>
</dbReference>
<dbReference type="EMBL" id="NPDN01000005">
    <property type="protein sequence ID" value="PJZ25375.1"/>
    <property type="molecule type" value="Genomic_DNA"/>
</dbReference>
<organism evidence="5 6">
    <name type="scientific">Leptospira hartskeerlii</name>
    <dbReference type="NCBI Taxonomy" id="2023177"/>
    <lineage>
        <taxon>Bacteria</taxon>
        <taxon>Pseudomonadati</taxon>
        <taxon>Spirochaetota</taxon>
        <taxon>Spirochaetia</taxon>
        <taxon>Leptospirales</taxon>
        <taxon>Leptospiraceae</taxon>
        <taxon>Leptospira</taxon>
    </lineage>
</organism>
<dbReference type="Gene3D" id="3.30.70.2390">
    <property type="match status" value="1"/>
</dbReference>
<dbReference type="Pfam" id="PF13399">
    <property type="entry name" value="LytR_C"/>
    <property type="match status" value="1"/>
</dbReference>
<accession>A0A2M9XCF4</accession>
<feature type="domain" description="Cell envelope-related transcriptional attenuator" evidence="3">
    <location>
        <begin position="102"/>
        <end position="200"/>
    </location>
</feature>
<gene>
    <name evidence="5" type="ORF">CH357_10645</name>
</gene>
<feature type="transmembrane region" description="Helical" evidence="2">
    <location>
        <begin position="12"/>
        <end position="31"/>
    </location>
</feature>
<reference evidence="5 6" key="1">
    <citation type="submission" date="2017-07" db="EMBL/GenBank/DDBJ databases">
        <title>Leptospira spp. isolated from tropical soils.</title>
        <authorList>
            <person name="Thibeaux R."/>
            <person name="Iraola G."/>
            <person name="Ferres I."/>
            <person name="Bierque E."/>
            <person name="Girault D."/>
            <person name="Soupe-Gilbert M.-E."/>
            <person name="Picardeau M."/>
            <person name="Goarant C."/>
        </authorList>
    </citation>
    <scope>NUCLEOTIDE SEQUENCE [LARGE SCALE GENOMIC DNA]</scope>
    <source>
        <strain evidence="5 6">MCA1-C-A1</strain>
    </source>
</reference>
<comment type="similarity">
    <text evidence="1">Belongs to the LytR/CpsA/Psr (LCP) family.</text>
</comment>
<dbReference type="InterPro" id="IPR027381">
    <property type="entry name" value="LytR/CpsA/Psr_C"/>
</dbReference>
<name>A0A2M9XCF4_9LEPT</name>
<dbReference type="InterPro" id="IPR004474">
    <property type="entry name" value="LytR_CpsA_psr"/>
</dbReference>
<dbReference type="Gene3D" id="3.40.630.190">
    <property type="entry name" value="LCP protein"/>
    <property type="match status" value="1"/>
</dbReference>
<feature type="domain" description="LytR/CpsA/Psr regulator C-terminal" evidence="4">
    <location>
        <begin position="294"/>
        <end position="377"/>
    </location>
</feature>
<evidence type="ECO:0000256" key="2">
    <source>
        <dbReference type="SAM" id="Phobius"/>
    </source>
</evidence>
<dbReference type="RefSeq" id="WP_100706722.1">
    <property type="nucleotide sequence ID" value="NZ_NPDL01000008.1"/>
</dbReference>
<evidence type="ECO:0000313" key="5">
    <source>
        <dbReference type="EMBL" id="PJZ25375.1"/>
    </source>
</evidence>
<dbReference type="InterPro" id="IPR050922">
    <property type="entry name" value="LytR/CpsA/Psr_CW_biosynth"/>
</dbReference>
<sequence length="382" mass="43186">MSPNKPIRPFNLFPLWIAAGFLFLALLFFLFRNFRRTGLDEKISSGKPIHILFHAVGNDDVYEFGFLATIFPSQERVGLFFFHPITTFEDPEDSLEQIKSKATSAVKDAVQDILGSKPNYTVKINASSFIKIVDILGGVNLYTDNRTNRVSPSYVREPGLYSYSGEDAYDYVSYMDKKETLDYLDRISRQESAVLSIYETLYENKELLNSFWSEMVFNLIDSDFSKEDFYTLLKFATSHRLAFGITELPGEPALDPKTRRLFLTADPARASVAVRKFHKDVSAEIFTDGEYARTEVLNGTDVAGLAKDVRTTLADKRIKVLSVDNAWTKDIKKTVILDRSGNTAVADKISSILEKTKVYHVLRKDLGLDSTVLLGSDIEPKK</sequence>
<keyword evidence="2" id="KW-1133">Transmembrane helix</keyword>
<evidence type="ECO:0000259" key="3">
    <source>
        <dbReference type="Pfam" id="PF03816"/>
    </source>
</evidence>
<evidence type="ECO:0000313" key="6">
    <source>
        <dbReference type="Proteomes" id="UP000232196"/>
    </source>
</evidence>